<dbReference type="PANTHER" id="PTHR37736">
    <property type="entry name" value="GLYCINE-RICH PROTEIN"/>
    <property type="match status" value="1"/>
</dbReference>
<dbReference type="Proteomes" id="UP000794436">
    <property type="component" value="Unassembled WGS sequence"/>
</dbReference>
<protein>
    <submittedName>
        <fullName evidence="2">Uncharacterized protein</fullName>
    </submittedName>
</protein>
<dbReference type="EMBL" id="SPLM01000074">
    <property type="protein sequence ID" value="TMW61976.1"/>
    <property type="molecule type" value="Genomic_DNA"/>
</dbReference>
<keyword evidence="3" id="KW-1185">Reference proteome</keyword>
<feature type="compositionally biased region" description="Basic and acidic residues" evidence="1">
    <location>
        <begin position="431"/>
        <end position="445"/>
    </location>
</feature>
<evidence type="ECO:0000256" key="1">
    <source>
        <dbReference type="SAM" id="MobiDB-lite"/>
    </source>
</evidence>
<feature type="compositionally biased region" description="Polar residues" evidence="1">
    <location>
        <begin position="352"/>
        <end position="361"/>
    </location>
</feature>
<dbReference type="OrthoDB" id="69150at2759"/>
<feature type="compositionally biased region" description="Basic residues" evidence="1">
    <location>
        <begin position="368"/>
        <end position="381"/>
    </location>
</feature>
<evidence type="ECO:0000313" key="2">
    <source>
        <dbReference type="EMBL" id="TMW61976.1"/>
    </source>
</evidence>
<reference evidence="2" key="1">
    <citation type="submission" date="2019-03" db="EMBL/GenBank/DDBJ databases">
        <title>Long read genome sequence of the mycoparasitic Pythium oligandrum ATCC 38472 isolated from sugarbeet rhizosphere.</title>
        <authorList>
            <person name="Gaulin E."/>
        </authorList>
    </citation>
    <scope>NUCLEOTIDE SEQUENCE</scope>
    <source>
        <strain evidence="2">ATCC 38472_TT</strain>
    </source>
</reference>
<feature type="region of interest" description="Disordered" evidence="1">
    <location>
        <begin position="319"/>
        <end position="457"/>
    </location>
</feature>
<evidence type="ECO:0000313" key="3">
    <source>
        <dbReference type="Proteomes" id="UP000794436"/>
    </source>
</evidence>
<accession>A0A8K1CFN4</accession>
<gene>
    <name evidence="2" type="ORF">Poli38472_009469</name>
</gene>
<name>A0A8K1CFN4_PYTOL</name>
<comment type="caution">
    <text evidence="2">The sequence shown here is derived from an EMBL/GenBank/DDBJ whole genome shotgun (WGS) entry which is preliminary data.</text>
</comment>
<dbReference type="AlphaFoldDB" id="A0A8K1CFN4"/>
<dbReference type="PANTHER" id="PTHR37736:SF1">
    <property type="entry name" value="GLYCINE-RICH PROTEIN"/>
    <property type="match status" value="1"/>
</dbReference>
<sequence length="457" mass="49950">MGLATAETTNMTSVTTVETTVTSVEVTETVSVSVASAEVKGKRAKKTKKVSKEEEEAANIAATIDHPYLSFLHKRIRLYKKKLEKIKALEVAQATEGKVLNDQQLELVGSRALVEKMIVEFEALREQFIGVYAEEEKAKRLETSKEEVPVAKPHKEEEVKPSVVEVTSETSAFGHVEELLKTLHAVTLHQALGKEIPMVLDYFSKVLLGKTRLPVEVAFEENLAESLEEAKRYLEPSDKVVACDMSYRDLRAIVDQLAAPLSSVQVEDVSEAEAVAIVDAVMEVQGSPSADALPEINFFTDSQLEPEVVVVVDASPAPESEDVAVENPVSEGGAVAPVEGEAKATKKAWNRNPRSGSPASEQSDDKNRQRRRSQGRWKKNGSPKNNGESKSGGESVKNAESGKSNNNKPRRPRPQGSDEIGGAQNVNRGATNKDDRRPPRSDRPVRKQASAPKEPKQ</sequence>
<proteinExistence type="predicted"/>
<organism evidence="2 3">
    <name type="scientific">Pythium oligandrum</name>
    <name type="common">Mycoparasitic fungus</name>
    <dbReference type="NCBI Taxonomy" id="41045"/>
    <lineage>
        <taxon>Eukaryota</taxon>
        <taxon>Sar</taxon>
        <taxon>Stramenopiles</taxon>
        <taxon>Oomycota</taxon>
        <taxon>Peronosporomycetes</taxon>
        <taxon>Pythiales</taxon>
        <taxon>Pythiaceae</taxon>
        <taxon>Pythium</taxon>
    </lineage>
</organism>